<protein>
    <submittedName>
        <fullName evidence="2">Protein yceI</fullName>
    </submittedName>
</protein>
<dbReference type="EMBL" id="JAJA02000001">
    <property type="protein sequence ID" value="KWS02720.1"/>
    <property type="molecule type" value="Genomic_DNA"/>
</dbReference>
<proteinExistence type="predicted"/>
<dbReference type="SMART" id="SM00867">
    <property type="entry name" value="YceI"/>
    <property type="match status" value="1"/>
</dbReference>
<dbReference type="Gene3D" id="2.40.128.110">
    <property type="entry name" value="Lipid/polyisoprenoid-binding, YceI-like"/>
    <property type="match status" value="1"/>
</dbReference>
<dbReference type="Pfam" id="PF04264">
    <property type="entry name" value="YceI"/>
    <property type="match status" value="1"/>
</dbReference>
<dbReference type="PANTHER" id="PTHR34406">
    <property type="entry name" value="PROTEIN YCEI"/>
    <property type="match status" value="1"/>
</dbReference>
<dbReference type="AlphaFoldDB" id="A0A125U0G5"/>
<comment type="caution">
    <text evidence="2">The sequence shown here is derived from an EMBL/GenBank/DDBJ whole genome shotgun (WGS) entry which is preliminary data.</text>
</comment>
<dbReference type="SUPFAM" id="SSF101874">
    <property type="entry name" value="YceI-like"/>
    <property type="match status" value="1"/>
</dbReference>
<evidence type="ECO:0000259" key="1">
    <source>
        <dbReference type="SMART" id="SM00867"/>
    </source>
</evidence>
<gene>
    <name evidence="2" type="ORF">AZ78_0264</name>
</gene>
<name>A0A125U0G5_9GAMM</name>
<dbReference type="PANTHER" id="PTHR34406:SF2">
    <property type="entry name" value="PERIPLASMIC PROTEIN"/>
    <property type="match status" value="1"/>
</dbReference>
<reference evidence="2 3" key="1">
    <citation type="journal article" date="2014" name="Genome Announc.">
        <title>Draft Genome Sequence of Lysobacter capsici AZ78, a Bacterium Antagonistic to Plant-Pathogenic Oomycetes.</title>
        <authorList>
            <person name="Puopolo G."/>
            <person name="Sonego P."/>
            <person name="Engelen K."/>
            <person name="Pertot I."/>
        </authorList>
    </citation>
    <scope>NUCLEOTIDE SEQUENCE [LARGE SCALE GENOMIC DNA]</scope>
    <source>
        <strain evidence="2 3">AZ78</strain>
    </source>
</reference>
<dbReference type="Proteomes" id="UP000023435">
    <property type="component" value="Unassembled WGS sequence"/>
</dbReference>
<feature type="domain" description="Lipid/polyisoprenoid-binding YceI-like" evidence="1">
    <location>
        <begin position="100"/>
        <end position="265"/>
    </location>
</feature>
<accession>A0A125U0G5</accession>
<evidence type="ECO:0000313" key="2">
    <source>
        <dbReference type="EMBL" id="KWS02720.1"/>
    </source>
</evidence>
<evidence type="ECO:0000313" key="3">
    <source>
        <dbReference type="Proteomes" id="UP000023435"/>
    </source>
</evidence>
<dbReference type="InterPro" id="IPR036761">
    <property type="entry name" value="TTHA0802/YceI-like_sf"/>
</dbReference>
<sequence length="268" mass="29188">MIGCAAPAHECAGIERRCRDAAPRRSAVRRSIAWTLLHRIVTMARRAFTMPHIGAIARRRLAVVACPDFRQWDLLMNKLTLCAVTSLAVFAGSAFAAPVTYKIDPSHTYPSFEADHMGGLSTWRGKFNKSEGTVTLDKKAGAGTVEVTIDTTSIDFGLDAMNEHANKADLFDTAKFPTATYKGKLAGFKDGAPSKVEGELTLHGVTKPLELKINKFKCMPHPMLKREVCGADASASFQRDQFGIAAGKDWGFNMDVSLRIQIEAVAAE</sequence>
<keyword evidence="3" id="KW-1185">Reference proteome</keyword>
<dbReference type="InterPro" id="IPR007372">
    <property type="entry name" value="Lipid/polyisoprenoid-bd_YceI"/>
</dbReference>
<organism evidence="2 3">
    <name type="scientific">Lysobacter capsici AZ78</name>
    <dbReference type="NCBI Taxonomy" id="1444315"/>
    <lineage>
        <taxon>Bacteria</taxon>
        <taxon>Pseudomonadati</taxon>
        <taxon>Pseudomonadota</taxon>
        <taxon>Gammaproteobacteria</taxon>
        <taxon>Lysobacterales</taxon>
        <taxon>Lysobacteraceae</taxon>
        <taxon>Lysobacter</taxon>
    </lineage>
</organism>